<protein>
    <submittedName>
        <fullName evidence="1">Uncharacterized protein</fullName>
    </submittedName>
</protein>
<name>A0A2W2EW84_9ACTN</name>
<gene>
    <name evidence="1" type="ORF">C1I95_14825</name>
</gene>
<comment type="caution">
    <text evidence="1">The sequence shown here is derived from an EMBL/GenBank/DDBJ whole genome shotgun (WGS) entry which is preliminary data.</text>
</comment>
<dbReference type="RefSeq" id="WP_111214414.1">
    <property type="nucleotide sequence ID" value="NZ_POTY01000081.1"/>
</dbReference>
<evidence type="ECO:0000313" key="1">
    <source>
        <dbReference type="EMBL" id="PZG17820.1"/>
    </source>
</evidence>
<dbReference type="EMBL" id="POTY01000081">
    <property type="protein sequence ID" value="PZG17820.1"/>
    <property type="molecule type" value="Genomic_DNA"/>
</dbReference>
<sequence length="81" mass="8788">MSLLSAVSAYRDRYLRAGGTDARTVRAWLDTEVSPEDAVRLEAKGHTPQAVAAEIAAAPVRWDDERDAEAVIDRLLLGPAI</sequence>
<dbReference type="AlphaFoldDB" id="A0A2W2EW84"/>
<proteinExistence type="predicted"/>
<reference evidence="1 2" key="1">
    <citation type="submission" date="2018-01" db="EMBL/GenBank/DDBJ databases">
        <title>Draft genome sequence of Jishengella sp. NA12.</title>
        <authorList>
            <person name="Sahin N."/>
            <person name="Ay H."/>
            <person name="Saygin H."/>
        </authorList>
    </citation>
    <scope>NUCLEOTIDE SEQUENCE [LARGE SCALE GENOMIC DNA]</scope>
    <source>
        <strain evidence="1 2">NA12</strain>
    </source>
</reference>
<dbReference type="Proteomes" id="UP000248924">
    <property type="component" value="Unassembled WGS sequence"/>
</dbReference>
<organism evidence="1 2">
    <name type="scientific">Micromonospora craterilacus</name>
    <dbReference type="NCBI Taxonomy" id="1655439"/>
    <lineage>
        <taxon>Bacteria</taxon>
        <taxon>Bacillati</taxon>
        <taxon>Actinomycetota</taxon>
        <taxon>Actinomycetes</taxon>
        <taxon>Micromonosporales</taxon>
        <taxon>Micromonosporaceae</taxon>
        <taxon>Micromonospora</taxon>
    </lineage>
</organism>
<evidence type="ECO:0000313" key="2">
    <source>
        <dbReference type="Proteomes" id="UP000248924"/>
    </source>
</evidence>
<accession>A0A2W2EW84</accession>
<keyword evidence="2" id="KW-1185">Reference proteome</keyword>